<evidence type="ECO:0000256" key="1">
    <source>
        <dbReference type="ARBA" id="ARBA00022450"/>
    </source>
</evidence>
<dbReference type="Proteomes" id="UP000198878">
    <property type="component" value="Unassembled WGS sequence"/>
</dbReference>
<dbReference type="InterPro" id="IPR036736">
    <property type="entry name" value="ACP-like_sf"/>
</dbReference>
<protein>
    <submittedName>
        <fullName evidence="4">Act minimal PKS acyl carrier protein</fullName>
    </submittedName>
</protein>
<dbReference type="PROSITE" id="PS00012">
    <property type="entry name" value="PHOSPHOPANTETHEINE"/>
    <property type="match status" value="1"/>
</dbReference>
<organism evidence="4 5">
    <name type="scientific">Amycolatopsis pretoriensis</name>
    <dbReference type="NCBI Taxonomy" id="218821"/>
    <lineage>
        <taxon>Bacteria</taxon>
        <taxon>Bacillati</taxon>
        <taxon>Actinomycetota</taxon>
        <taxon>Actinomycetes</taxon>
        <taxon>Pseudonocardiales</taxon>
        <taxon>Pseudonocardiaceae</taxon>
        <taxon>Amycolatopsis</taxon>
    </lineage>
</organism>
<reference evidence="5" key="1">
    <citation type="submission" date="2016-10" db="EMBL/GenBank/DDBJ databases">
        <authorList>
            <person name="Varghese N."/>
            <person name="Submissions S."/>
        </authorList>
    </citation>
    <scope>NUCLEOTIDE SEQUENCE [LARGE SCALE GENOMIC DNA]</scope>
    <source>
        <strain evidence="5">DSM 44654</strain>
    </source>
</reference>
<sequence>MLEKAFTIEDLKRILAEGAGISENIDLSADILDIEFAMLGYDSLALLETAGRIEREYGISLDESILGDATTPRAFVDAVCASAG</sequence>
<evidence type="ECO:0000313" key="4">
    <source>
        <dbReference type="EMBL" id="SEF26516.1"/>
    </source>
</evidence>
<dbReference type="STRING" id="218821.SAMN05421837_103370"/>
<dbReference type="InterPro" id="IPR006162">
    <property type="entry name" value="Ppantetheine_attach_site"/>
</dbReference>
<dbReference type="EMBL" id="FNUJ01000003">
    <property type="protein sequence ID" value="SEF26516.1"/>
    <property type="molecule type" value="Genomic_DNA"/>
</dbReference>
<gene>
    <name evidence="4" type="ORF">SAMN05421837_103370</name>
</gene>
<dbReference type="Gene3D" id="1.10.1200.10">
    <property type="entry name" value="ACP-like"/>
    <property type="match status" value="1"/>
</dbReference>
<proteinExistence type="predicted"/>
<dbReference type="RefSeq" id="WP_249026645.1">
    <property type="nucleotide sequence ID" value="NZ_MUMK01000033.1"/>
</dbReference>
<accession>A0A1H5QKB1</accession>
<evidence type="ECO:0000259" key="3">
    <source>
        <dbReference type="PROSITE" id="PS50075"/>
    </source>
</evidence>
<name>A0A1H5QKB1_9PSEU</name>
<dbReference type="SUPFAM" id="SSF47336">
    <property type="entry name" value="ACP-like"/>
    <property type="match status" value="1"/>
</dbReference>
<dbReference type="PROSITE" id="PS50075">
    <property type="entry name" value="CARRIER"/>
    <property type="match status" value="1"/>
</dbReference>
<evidence type="ECO:0000256" key="2">
    <source>
        <dbReference type="ARBA" id="ARBA00022553"/>
    </source>
</evidence>
<dbReference type="Pfam" id="PF00550">
    <property type="entry name" value="PP-binding"/>
    <property type="match status" value="1"/>
</dbReference>
<evidence type="ECO:0000313" key="5">
    <source>
        <dbReference type="Proteomes" id="UP000198878"/>
    </source>
</evidence>
<feature type="domain" description="Carrier" evidence="3">
    <location>
        <begin position="5"/>
        <end position="83"/>
    </location>
</feature>
<keyword evidence="2" id="KW-0597">Phosphoprotein</keyword>
<dbReference type="InterPro" id="IPR009081">
    <property type="entry name" value="PP-bd_ACP"/>
</dbReference>
<dbReference type="AlphaFoldDB" id="A0A1H5QKB1"/>
<keyword evidence="5" id="KW-1185">Reference proteome</keyword>
<keyword evidence="1" id="KW-0596">Phosphopantetheine</keyword>